<evidence type="ECO:0000313" key="1">
    <source>
        <dbReference type="EMBL" id="VVA10005.1"/>
    </source>
</evidence>
<dbReference type="InterPro" id="IPR004320">
    <property type="entry name" value="BPS1_pln"/>
</dbReference>
<accession>A0A5E4E328</accession>
<dbReference type="Gramene" id="VVA10005">
    <property type="protein sequence ID" value="VVA10005"/>
    <property type="gene ID" value="Prudul26B010925"/>
</dbReference>
<dbReference type="PANTHER" id="PTHR33070:SF109">
    <property type="entry name" value="DOMAIN PROTEIN, PUTATIVE (DUF241)-RELATED"/>
    <property type="match status" value="1"/>
</dbReference>
<dbReference type="PANTHER" id="PTHR33070">
    <property type="entry name" value="OS06G0725500 PROTEIN"/>
    <property type="match status" value="1"/>
</dbReference>
<gene>
    <name evidence="1" type="ORF">ALMOND_2B010925</name>
</gene>
<protein>
    <recommendedName>
        <fullName evidence="3">DUF241 domain protein</fullName>
    </recommendedName>
</protein>
<evidence type="ECO:0000313" key="2">
    <source>
        <dbReference type="Proteomes" id="UP000327085"/>
    </source>
</evidence>
<dbReference type="Pfam" id="PF03087">
    <property type="entry name" value="BPS1"/>
    <property type="match status" value="1"/>
</dbReference>
<name>A0A5E4E328_PRUDU</name>
<dbReference type="InParanoid" id="A0A5E4E328"/>
<reference evidence="2" key="1">
    <citation type="journal article" date="2020" name="Plant J.">
        <title>Transposons played a major role in the diversification between the closely related almond and peach genomes: results from the almond genome sequence.</title>
        <authorList>
            <person name="Alioto T."/>
            <person name="Alexiou K.G."/>
            <person name="Bardil A."/>
            <person name="Barteri F."/>
            <person name="Castanera R."/>
            <person name="Cruz F."/>
            <person name="Dhingra A."/>
            <person name="Duval H."/>
            <person name="Fernandez I Marti A."/>
            <person name="Frias L."/>
            <person name="Galan B."/>
            <person name="Garcia J.L."/>
            <person name="Howad W."/>
            <person name="Gomez-Garrido J."/>
            <person name="Gut M."/>
            <person name="Julca I."/>
            <person name="Morata J."/>
            <person name="Puigdomenech P."/>
            <person name="Ribeca P."/>
            <person name="Rubio Cabetas M.J."/>
            <person name="Vlasova A."/>
            <person name="Wirthensohn M."/>
            <person name="Garcia-Mas J."/>
            <person name="Gabaldon T."/>
            <person name="Casacuberta J.M."/>
            <person name="Arus P."/>
        </authorList>
    </citation>
    <scope>NUCLEOTIDE SEQUENCE [LARGE SCALE GENOMIC DNA]</scope>
    <source>
        <strain evidence="2">cv. Texas</strain>
    </source>
</reference>
<evidence type="ECO:0008006" key="3">
    <source>
        <dbReference type="Google" id="ProtNLM"/>
    </source>
</evidence>
<dbReference type="GO" id="GO:0048367">
    <property type="term" value="P:shoot system development"/>
    <property type="evidence" value="ECO:0007669"/>
    <property type="project" value="InterPro"/>
</dbReference>
<dbReference type="EMBL" id="CABIKO010000001">
    <property type="protein sequence ID" value="VVA10005.1"/>
    <property type="molecule type" value="Genomic_DNA"/>
</dbReference>
<organism evidence="1 2">
    <name type="scientific">Prunus dulcis</name>
    <name type="common">Almond</name>
    <name type="synonym">Amygdalus dulcis</name>
    <dbReference type="NCBI Taxonomy" id="3755"/>
    <lineage>
        <taxon>Eukaryota</taxon>
        <taxon>Viridiplantae</taxon>
        <taxon>Streptophyta</taxon>
        <taxon>Embryophyta</taxon>
        <taxon>Tracheophyta</taxon>
        <taxon>Spermatophyta</taxon>
        <taxon>Magnoliopsida</taxon>
        <taxon>eudicotyledons</taxon>
        <taxon>Gunneridae</taxon>
        <taxon>Pentapetalae</taxon>
        <taxon>rosids</taxon>
        <taxon>fabids</taxon>
        <taxon>Rosales</taxon>
        <taxon>Rosaceae</taxon>
        <taxon>Amygdaloideae</taxon>
        <taxon>Amygdaleae</taxon>
        <taxon>Prunus</taxon>
    </lineage>
</organism>
<proteinExistence type="predicted"/>
<dbReference type="Proteomes" id="UP000327085">
    <property type="component" value="Chromosome 7"/>
</dbReference>
<dbReference type="GO" id="GO:0048364">
    <property type="term" value="P:root development"/>
    <property type="evidence" value="ECO:0007669"/>
    <property type="project" value="InterPro"/>
</dbReference>
<sequence length="297" mass="33097">MAAKYHVRSISLPLRSHPTTLRVEDELSRLQAWEASSSASTSDSICRALCGLEELYECVDDLLHMASTQQLLSQPQQEKYMNELLDGSVRLLDICGITKDAISQIKEHARALQSALRRRKGDSSIETGIANYTCFRKKMKKEAKKLITSLKQVDSKIGASQMVEQDQHLSAVIRVLRDACSNNMSIFQSLLVFLSVPVSKPKSNKWSLVSKFMHKGVIACEGQKEDINEMDGVDAALNTLRKSSTAPIECTDVEKIQSAQKRLEALEVTIEGLESGLESVFRRLIKTRASLLNIISQ</sequence>
<dbReference type="OMA" id="DNHEATK"/>
<dbReference type="AlphaFoldDB" id="A0A5E4E328"/>